<dbReference type="Pfam" id="PF13410">
    <property type="entry name" value="GST_C_2"/>
    <property type="match status" value="1"/>
</dbReference>
<evidence type="ECO:0000313" key="3">
    <source>
        <dbReference type="EMBL" id="KAK7301438.1"/>
    </source>
</evidence>
<organism evidence="3 4">
    <name type="scientific">Clitoria ternatea</name>
    <name type="common">Butterfly pea</name>
    <dbReference type="NCBI Taxonomy" id="43366"/>
    <lineage>
        <taxon>Eukaryota</taxon>
        <taxon>Viridiplantae</taxon>
        <taxon>Streptophyta</taxon>
        <taxon>Embryophyta</taxon>
        <taxon>Tracheophyta</taxon>
        <taxon>Spermatophyta</taxon>
        <taxon>Magnoliopsida</taxon>
        <taxon>eudicotyledons</taxon>
        <taxon>Gunneridae</taxon>
        <taxon>Pentapetalae</taxon>
        <taxon>rosids</taxon>
        <taxon>fabids</taxon>
        <taxon>Fabales</taxon>
        <taxon>Fabaceae</taxon>
        <taxon>Papilionoideae</taxon>
        <taxon>50 kb inversion clade</taxon>
        <taxon>NPAAA clade</taxon>
        <taxon>indigoferoid/millettioid clade</taxon>
        <taxon>Phaseoleae</taxon>
        <taxon>Clitoria</taxon>
    </lineage>
</organism>
<dbReference type="InterPro" id="IPR040079">
    <property type="entry name" value="Glutathione_S-Trfase"/>
</dbReference>
<dbReference type="CDD" id="cd00570">
    <property type="entry name" value="GST_N_family"/>
    <property type="match status" value="1"/>
</dbReference>
<evidence type="ECO:0000259" key="1">
    <source>
        <dbReference type="PROSITE" id="PS50404"/>
    </source>
</evidence>
<dbReference type="PROSITE" id="PS50405">
    <property type="entry name" value="GST_CTER"/>
    <property type="match status" value="1"/>
</dbReference>
<dbReference type="CDD" id="cd00299">
    <property type="entry name" value="GST_C_family"/>
    <property type="match status" value="1"/>
</dbReference>
<dbReference type="SFLD" id="SFLDG00358">
    <property type="entry name" value="Main_(cytGST)"/>
    <property type="match status" value="1"/>
</dbReference>
<reference evidence="3 4" key="1">
    <citation type="submission" date="2024-01" db="EMBL/GenBank/DDBJ databases">
        <title>The genomes of 5 underutilized Papilionoideae crops provide insights into root nodulation and disease resistance.</title>
        <authorList>
            <person name="Yuan L."/>
        </authorList>
    </citation>
    <scope>NUCLEOTIDE SEQUENCE [LARGE SCALE GENOMIC DNA]</scope>
    <source>
        <strain evidence="3">LY-2023</strain>
        <tissue evidence="3">Leaf</tissue>
    </source>
</reference>
<sequence length="310" mass="36512">MSLSSQHMKKHPYLVNFVSPYAYVCNNAYHLLACKTIPRGDRKMQLYHHPLDVDSQKVRFALEEEGVDYTSYHVNPITGKNLDSSFFKMNPSGRLPVFQNGSHIIYSTVDIIQYIERIAVVSAGAESISAASREVIEWMQRIQEWDPKLFTLFQIPEKYRLYVSKFIRRVVIARMSESPELASDYHRKLREAYETEEKLKEAEVLRRSKEDLVRLLDEVERQLSETPFLAGQEFTMADVMLIPVLARLELLDLEKEYIVGRPNIAEYWLLVQQRPSYKKVIGKYFNGWRKHKTLLKTWCLVRIRTLLKRY</sequence>
<dbReference type="Proteomes" id="UP001359559">
    <property type="component" value="Unassembled WGS sequence"/>
</dbReference>
<dbReference type="InterPro" id="IPR036282">
    <property type="entry name" value="Glutathione-S-Trfase_C_sf"/>
</dbReference>
<dbReference type="SUPFAM" id="SSF52833">
    <property type="entry name" value="Thioredoxin-like"/>
    <property type="match status" value="1"/>
</dbReference>
<dbReference type="InterPro" id="IPR036249">
    <property type="entry name" value="Thioredoxin-like_sf"/>
</dbReference>
<dbReference type="EMBL" id="JAYKXN010000003">
    <property type="protein sequence ID" value="KAK7301438.1"/>
    <property type="molecule type" value="Genomic_DNA"/>
</dbReference>
<name>A0AAN9JP73_CLITE</name>
<dbReference type="InterPro" id="IPR044617">
    <property type="entry name" value="TCHQD"/>
</dbReference>
<proteinExistence type="predicted"/>
<feature type="domain" description="GST C-terminal" evidence="2">
    <location>
        <begin position="168"/>
        <end position="294"/>
    </location>
</feature>
<dbReference type="PANTHER" id="PTHR45374:SF1">
    <property type="entry name" value="GLUTATHIONE S-TRANSFERASE TCHQD"/>
    <property type="match status" value="1"/>
</dbReference>
<dbReference type="Pfam" id="PF13417">
    <property type="entry name" value="GST_N_3"/>
    <property type="match status" value="1"/>
</dbReference>
<dbReference type="GO" id="GO:0004364">
    <property type="term" value="F:glutathione transferase activity"/>
    <property type="evidence" value="ECO:0007669"/>
    <property type="project" value="InterPro"/>
</dbReference>
<dbReference type="PANTHER" id="PTHR45374">
    <property type="entry name" value="GLUTATHIONE S-TRANSFERASE TCHQD"/>
    <property type="match status" value="1"/>
</dbReference>
<protein>
    <recommendedName>
        <fullName evidence="5">Glutathione S-transferase TCHQD</fullName>
    </recommendedName>
</protein>
<keyword evidence="4" id="KW-1185">Reference proteome</keyword>
<evidence type="ECO:0000313" key="4">
    <source>
        <dbReference type="Proteomes" id="UP001359559"/>
    </source>
</evidence>
<accession>A0AAN9JP73</accession>
<dbReference type="Gene3D" id="3.40.30.10">
    <property type="entry name" value="Glutaredoxin"/>
    <property type="match status" value="1"/>
</dbReference>
<comment type="caution">
    <text evidence="3">The sequence shown here is derived from an EMBL/GenBank/DDBJ whole genome shotgun (WGS) entry which is preliminary data.</text>
</comment>
<feature type="domain" description="GST N-terminal" evidence="1">
    <location>
        <begin position="42"/>
        <end position="123"/>
    </location>
</feature>
<dbReference type="InterPro" id="IPR010987">
    <property type="entry name" value="Glutathione-S-Trfase_C-like"/>
</dbReference>
<dbReference type="InterPro" id="IPR004045">
    <property type="entry name" value="Glutathione_S-Trfase_N"/>
</dbReference>
<dbReference type="SFLD" id="SFLDS00019">
    <property type="entry name" value="Glutathione_Transferase_(cytos"/>
    <property type="match status" value="1"/>
</dbReference>
<dbReference type="PROSITE" id="PS50404">
    <property type="entry name" value="GST_NTER"/>
    <property type="match status" value="1"/>
</dbReference>
<dbReference type="SUPFAM" id="SSF47616">
    <property type="entry name" value="GST C-terminal domain-like"/>
    <property type="match status" value="1"/>
</dbReference>
<dbReference type="AlphaFoldDB" id="A0AAN9JP73"/>
<evidence type="ECO:0000259" key="2">
    <source>
        <dbReference type="PROSITE" id="PS50405"/>
    </source>
</evidence>
<evidence type="ECO:0008006" key="5">
    <source>
        <dbReference type="Google" id="ProtNLM"/>
    </source>
</evidence>
<dbReference type="Gene3D" id="1.20.1050.10">
    <property type="match status" value="1"/>
</dbReference>
<gene>
    <name evidence="3" type="ORF">RJT34_12302</name>
</gene>